<evidence type="ECO:0000313" key="4">
    <source>
        <dbReference type="Proteomes" id="UP000289323"/>
    </source>
</evidence>
<gene>
    <name evidence="3" type="ORF">TT172_LOCUS7983</name>
</gene>
<name>A0A3S4ATD2_9PEZI</name>
<evidence type="ECO:0000313" key="3">
    <source>
        <dbReference type="EMBL" id="SPQ25564.1"/>
    </source>
</evidence>
<accession>A0A3S4ATD2</accession>
<dbReference type="Proteomes" id="UP000289323">
    <property type="component" value="Unassembled WGS sequence"/>
</dbReference>
<organism evidence="3 4">
    <name type="scientific">Thermothielavioides terrestris</name>
    <dbReference type="NCBI Taxonomy" id="2587410"/>
    <lineage>
        <taxon>Eukaryota</taxon>
        <taxon>Fungi</taxon>
        <taxon>Dikarya</taxon>
        <taxon>Ascomycota</taxon>
        <taxon>Pezizomycotina</taxon>
        <taxon>Sordariomycetes</taxon>
        <taxon>Sordariomycetidae</taxon>
        <taxon>Sordariales</taxon>
        <taxon>Chaetomiaceae</taxon>
        <taxon>Thermothielavioides</taxon>
    </lineage>
</organism>
<proteinExistence type="predicted"/>
<keyword evidence="1" id="KW-0175">Coiled coil</keyword>
<reference evidence="3 4" key="1">
    <citation type="submission" date="2018-04" db="EMBL/GenBank/DDBJ databases">
        <authorList>
            <person name="Huttner S."/>
            <person name="Dainat J."/>
        </authorList>
    </citation>
    <scope>NUCLEOTIDE SEQUENCE [LARGE SCALE GENOMIC DNA]</scope>
</reference>
<dbReference type="EMBL" id="OUUZ01000015">
    <property type="protein sequence ID" value="SPQ25564.1"/>
    <property type="molecule type" value="Genomic_DNA"/>
</dbReference>
<feature type="region of interest" description="Disordered" evidence="2">
    <location>
        <begin position="18"/>
        <end position="43"/>
    </location>
</feature>
<sequence length="279" mass="31187">MSDSDKCTPSECGLFVGRCRADTPASPPAGLDSDDRQSLRAKPKPTAVNILYAPALSGPSLSGPALAAPGPAATALAATALAEAVAARMEEWARNDPKLNALYKDMEEAKKVEALHTEQVDDLCRRFEGVNLALKAQIDECKEMYNPAFRGESSEMHRAVRQAVVQDTGKMRRDHIDDTRRLRSDVHGLRSLVRAMRDNQHRHQQQTDPLVQELQKQNAELRQANELLIEQNKLLIEQNNLHLLQLEKGKQQIENTKQQLEQGKQQLEKSMQMLSRPSN</sequence>
<feature type="coiled-coil region" evidence="1">
    <location>
        <begin position="211"/>
        <end position="273"/>
    </location>
</feature>
<protein>
    <submittedName>
        <fullName evidence="3">E4bf7df9-2172-424d-b551-e0c00776b4b1</fullName>
    </submittedName>
</protein>
<evidence type="ECO:0000256" key="1">
    <source>
        <dbReference type="SAM" id="Coils"/>
    </source>
</evidence>
<evidence type="ECO:0000256" key="2">
    <source>
        <dbReference type="SAM" id="MobiDB-lite"/>
    </source>
</evidence>
<dbReference type="AlphaFoldDB" id="A0A3S4ATD2"/>